<name>A0ABP5BBD9_9PSEU</name>
<proteinExistence type="predicted"/>
<dbReference type="Proteomes" id="UP001501116">
    <property type="component" value="Unassembled WGS sequence"/>
</dbReference>
<feature type="region of interest" description="Disordered" evidence="1">
    <location>
        <begin position="380"/>
        <end position="399"/>
    </location>
</feature>
<gene>
    <name evidence="4" type="ORF">GCM10009754_03540</name>
</gene>
<keyword evidence="5" id="KW-1185">Reference proteome</keyword>
<feature type="transmembrane region" description="Helical" evidence="2">
    <location>
        <begin position="6"/>
        <end position="24"/>
    </location>
</feature>
<feature type="domain" description="DUF6545" evidence="3">
    <location>
        <begin position="258"/>
        <end position="381"/>
    </location>
</feature>
<feature type="transmembrane region" description="Helical" evidence="2">
    <location>
        <begin position="145"/>
        <end position="168"/>
    </location>
</feature>
<evidence type="ECO:0000256" key="2">
    <source>
        <dbReference type="SAM" id="Phobius"/>
    </source>
</evidence>
<dbReference type="InterPro" id="IPR046675">
    <property type="entry name" value="DUF6545"/>
</dbReference>
<comment type="caution">
    <text evidence="4">The sequence shown here is derived from an EMBL/GenBank/DDBJ whole genome shotgun (WGS) entry which is preliminary data.</text>
</comment>
<feature type="transmembrane region" description="Helical" evidence="2">
    <location>
        <begin position="72"/>
        <end position="92"/>
    </location>
</feature>
<keyword evidence="2" id="KW-0472">Membrane</keyword>
<reference evidence="5" key="1">
    <citation type="journal article" date="2019" name="Int. J. Syst. Evol. Microbiol.">
        <title>The Global Catalogue of Microorganisms (GCM) 10K type strain sequencing project: providing services to taxonomists for standard genome sequencing and annotation.</title>
        <authorList>
            <consortium name="The Broad Institute Genomics Platform"/>
            <consortium name="The Broad Institute Genome Sequencing Center for Infectious Disease"/>
            <person name="Wu L."/>
            <person name="Ma J."/>
        </authorList>
    </citation>
    <scope>NUCLEOTIDE SEQUENCE [LARGE SCALE GENOMIC DNA]</scope>
    <source>
        <strain evidence="5">JCM 14545</strain>
    </source>
</reference>
<sequence length="399" mass="44284">MSLDLAVRWFKGIALVAIAIWELVQLARRRDDLPLRVLAPGLVLLAFAATVGIKTPALAAVKAFFGAAWPHIINGCWMGMAYCFAAYFLLADTERALAVRKRKALIELGVLVAAITIMVVVHDTAPPATWRSPVPAWAYHSWERIVYYLSLDGYALVIWFVGISRARALRRHLHNPWARAAFWLVIVGSAGMALGVNAISLIQQAIRAFKPRADLEAFHTMYSTGQLGGQILLTLGLALVPLATGVVALRARHDRVLRARYSRRMTPLWRVLTARFPYIALEHQRDDDRRGDHEFERVTVEITDGLAELARDCPEPGGDMSDPAVAAGMVATALGRHEEARRREAAGEDVEGAEPPYPRIEPDFPDWQARARWMAELSEELTNRGVLGKDGDHGRVPSR</sequence>
<feature type="transmembrane region" description="Helical" evidence="2">
    <location>
        <begin position="180"/>
        <end position="202"/>
    </location>
</feature>
<keyword evidence="2" id="KW-1133">Transmembrane helix</keyword>
<keyword evidence="2" id="KW-0812">Transmembrane</keyword>
<feature type="compositionally biased region" description="Basic and acidic residues" evidence="1">
    <location>
        <begin position="387"/>
        <end position="399"/>
    </location>
</feature>
<dbReference type="NCBIfam" id="NF042915">
    <property type="entry name" value="MAB_1171c_fam"/>
    <property type="match status" value="1"/>
</dbReference>
<evidence type="ECO:0000259" key="3">
    <source>
        <dbReference type="Pfam" id="PF20182"/>
    </source>
</evidence>
<dbReference type="EMBL" id="BAAANN010000001">
    <property type="protein sequence ID" value="GAA1939704.1"/>
    <property type="molecule type" value="Genomic_DNA"/>
</dbReference>
<evidence type="ECO:0000313" key="5">
    <source>
        <dbReference type="Proteomes" id="UP001501116"/>
    </source>
</evidence>
<accession>A0ABP5BBD9</accession>
<organism evidence="4 5">
    <name type="scientific">Amycolatopsis minnesotensis</name>
    <dbReference type="NCBI Taxonomy" id="337894"/>
    <lineage>
        <taxon>Bacteria</taxon>
        <taxon>Bacillati</taxon>
        <taxon>Actinomycetota</taxon>
        <taxon>Actinomycetes</taxon>
        <taxon>Pseudonocardiales</taxon>
        <taxon>Pseudonocardiaceae</taxon>
        <taxon>Amycolatopsis</taxon>
    </lineage>
</organism>
<evidence type="ECO:0000313" key="4">
    <source>
        <dbReference type="EMBL" id="GAA1939704.1"/>
    </source>
</evidence>
<dbReference type="Pfam" id="PF20182">
    <property type="entry name" value="DUF6545"/>
    <property type="match status" value="1"/>
</dbReference>
<feature type="region of interest" description="Disordered" evidence="1">
    <location>
        <begin position="338"/>
        <end position="364"/>
    </location>
</feature>
<protein>
    <recommendedName>
        <fullName evidence="3">DUF6545 domain-containing protein</fullName>
    </recommendedName>
</protein>
<dbReference type="InterPro" id="IPR050039">
    <property type="entry name" value="MAB_1171c-like"/>
</dbReference>
<feature type="transmembrane region" description="Helical" evidence="2">
    <location>
        <begin position="104"/>
        <end position="125"/>
    </location>
</feature>
<feature type="transmembrane region" description="Helical" evidence="2">
    <location>
        <begin position="231"/>
        <end position="251"/>
    </location>
</feature>
<feature type="transmembrane region" description="Helical" evidence="2">
    <location>
        <begin position="33"/>
        <end position="52"/>
    </location>
</feature>
<evidence type="ECO:0000256" key="1">
    <source>
        <dbReference type="SAM" id="MobiDB-lite"/>
    </source>
</evidence>
<dbReference type="RefSeq" id="WP_344412578.1">
    <property type="nucleotide sequence ID" value="NZ_BAAANN010000001.1"/>
</dbReference>